<comment type="similarity">
    <text evidence="2">Belongs to the TmcAL family.</text>
</comment>
<dbReference type="InterPro" id="IPR008513">
    <property type="entry name" value="tRNA(Met)_cyd_acetate_ligase"/>
</dbReference>
<evidence type="ECO:0000256" key="2">
    <source>
        <dbReference type="HAMAP-Rule" id="MF_01539"/>
    </source>
</evidence>
<dbReference type="InterPro" id="IPR014729">
    <property type="entry name" value="Rossmann-like_a/b/a_fold"/>
</dbReference>
<keyword evidence="2" id="KW-0547">Nucleotide-binding</keyword>
<evidence type="ECO:0000313" key="4">
    <source>
        <dbReference type="Proteomes" id="UP000631576"/>
    </source>
</evidence>
<accession>A0ABR7GAB5</accession>
<comment type="caution">
    <text evidence="3">The sequence shown here is derived from an EMBL/GenBank/DDBJ whole genome shotgun (WGS) entry which is preliminary data.</text>
</comment>
<proteinExistence type="inferred from homology"/>
<gene>
    <name evidence="2" type="primary">tmcAL</name>
    <name evidence="3" type="ORF">H8S40_09185</name>
</gene>
<feature type="binding site" evidence="2">
    <location>
        <position position="164"/>
    </location>
    <ligand>
        <name>ATP</name>
        <dbReference type="ChEBI" id="CHEBI:30616"/>
    </ligand>
</feature>
<keyword evidence="2" id="KW-0694">RNA-binding</keyword>
<comment type="function">
    <text evidence="2">Catalyzes the formation of N(4)-acetylcytidine (ac(4)C) at the wobble position of elongator tRNA(Met), using acetate and ATP as substrates. First activates an acetate ion to form acetyladenylate (Ac-AMP) and then transfers the acetyl group to tRNA to form ac(4)C34.</text>
</comment>
<keyword evidence="2" id="KW-0067">ATP-binding</keyword>
<dbReference type="NCBIfam" id="NF010191">
    <property type="entry name" value="PRK13670.1"/>
    <property type="match status" value="1"/>
</dbReference>
<dbReference type="EC" id="6.3.4.-" evidence="2"/>
<comment type="caution">
    <text evidence="2">Lacks conserved residue(s) required for the propagation of feature annotation.</text>
</comment>
<dbReference type="RefSeq" id="WP_186865101.1">
    <property type="nucleotide sequence ID" value="NZ_JACOPE010000001.1"/>
</dbReference>
<comment type="catalytic activity">
    <reaction evidence="2">
        <text>cytidine(34) in elongator tRNA(Met) + acetate + ATP = N(4)-acetylcytidine(34) in elongator tRNA(Met) + AMP + diphosphate</text>
        <dbReference type="Rhea" id="RHEA:58144"/>
        <dbReference type="Rhea" id="RHEA-COMP:10693"/>
        <dbReference type="Rhea" id="RHEA-COMP:10694"/>
        <dbReference type="ChEBI" id="CHEBI:30089"/>
        <dbReference type="ChEBI" id="CHEBI:30616"/>
        <dbReference type="ChEBI" id="CHEBI:33019"/>
        <dbReference type="ChEBI" id="CHEBI:74900"/>
        <dbReference type="ChEBI" id="CHEBI:82748"/>
        <dbReference type="ChEBI" id="CHEBI:456215"/>
    </reaction>
</comment>
<keyword evidence="2" id="KW-0820">tRNA-binding</keyword>
<keyword evidence="4" id="KW-1185">Reference proteome</keyword>
<sequence length="428" mass="48358">MKIVGLITEYNPFHNGHKYHIEQAKKITGADAAIVVMSGDYVQRGMPAIMPKRLRAEMALNCGACAVFELPVCYSTGSAELFALGAVSLLDKLGIVDYLCFGSECNDLQGLQAIADILCEEPTEYKQLLQEALRSGLSFPAARQEALGTIMKTADSSFLLNDPNNILGVEYLKALRRINSNIKPCTIKRQDSHYHDRTLRTTYSSASAIRSLFAYSDSFGTTSEGFHKRGNTRFSGISGELAKQVPSSCFKLLEENHQVLYPISEQDFSLLLKYKLLNKTPEKLIRYADVSEELANRIYANLNNFFDYRQFCELLKTKEVTQTRINRALLHIMLGIKKKEQETYLTDGYHYYAHLLGFRKDCEKVISAISKTGTLPLLTKLYKQDKLSDAGQRMLNQDILASNLYNSVITEKFRTPFKNEYNHGILKL</sequence>
<dbReference type="Pfam" id="PF05636">
    <property type="entry name" value="HIGH_NTase1"/>
    <property type="match status" value="1"/>
</dbReference>
<dbReference type="PANTHER" id="PTHR37825:SF1">
    <property type="entry name" value="TRNA(MET) CYTIDINE ACETATE LIGASE"/>
    <property type="match status" value="1"/>
</dbReference>
<name>A0ABR7GAB5_9FIRM</name>
<feature type="binding site" evidence="2">
    <location>
        <begin position="7"/>
        <end position="20"/>
    </location>
    <ligand>
        <name>ATP</name>
        <dbReference type="ChEBI" id="CHEBI:30616"/>
    </ligand>
</feature>
<organism evidence="3 4">
    <name type="scientific">Ruminococcus hominis</name>
    <dbReference type="NCBI Taxonomy" id="2763065"/>
    <lineage>
        <taxon>Bacteria</taxon>
        <taxon>Bacillati</taxon>
        <taxon>Bacillota</taxon>
        <taxon>Clostridia</taxon>
        <taxon>Eubacteriales</taxon>
        <taxon>Oscillospiraceae</taxon>
        <taxon>Ruminococcus</taxon>
    </lineage>
</organism>
<comment type="subcellular location">
    <subcellularLocation>
        <location evidence="2">Cytoplasm</location>
    </subcellularLocation>
</comment>
<keyword evidence="2" id="KW-0963">Cytoplasm</keyword>
<dbReference type="EMBL" id="JACOPE010000001">
    <property type="protein sequence ID" value="MBC5683736.1"/>
    <property type="molecule type" value="Genomic_DNA"/>
</dbReference>
<feature type="binding site" evidence="2">
    <location>
        <position position="189"/>
    </location>
    <ligand>
        <name>ATP</name>
        <dbReference type="ChEBI" id="CHEBI:30616"/>
    </ligand>
</feature>
<evidence type="ECO:0000313" key="3">
    <source>
        <dbReference type="EMBL" id="MBC5683736.1"/>
    </source>
</evidence>
<dbReference type="Gene3D" id="3.40.50.620">
    <property type="entry name" value="HUPs"/>
    <property type="match status" value="1"/>
</dbReference>
<evidence type="ECO:0000256" key="1">
    <source>
        <dbReference type="ARBA" id="ARBA00022694"/>
    </source>
</evidence>
<keyword evidence="2" id="KW-0436">Ligase</keyword>
<keyword evidence="1 2" id="KW-0819">tRNA processing</keyword>
<reference evidence="3 4" key="1">
    <citation type="submission" date="2020-08" db="EMBL/GenBank/DDBJ databases">
        <title>Genome public.</title>
        <authorList>
            <person name="Liu C."/>
            <person name="Sun Q."/>
        </authorList>
    </citation>
    <scope>NUCLEOTIDE SEQUENCE [LARGE SCALE GENOMIC DNA]</scope>
    <source>
        <strain evidence="3 4">NSJ-13</strain>
    </source>
</reference>
<dbReference type="PANTHER" id="PTHR37825">
    <property type="entry name" value="TRNA(MET) CYTIDINE ACETATE LIGASE"/>
    <property type="match status" value="1"/>
</dbReference>
<dbReference type="Proteomes" id="UP000631576">
    <property type="component" value="Unassembled WGS sequence"/>
</dbReference>
<feature type="binding site" evidence="2">
    <location>
        <position position="102"/>
    </location>
    <ligand>
        <name>ATP</name>
        <dbReference type="ChEBI" id="CHEBI:30616"/>
    </ligand>
</feature>
<protein>
    <recommendedName>
        <fullName evidence="2">tRNA(Met) cytidine acetate ligase</fullName>
        <ecNumber evidence="2">6.3.4.-</ecNumber>
    </recommendedName>
</protein>
<dbReference type="HAMAP" id="MF_01539">
    <property type="entry name" value="TmcAL"/>
    <property type="match status" value="1"/>
</dbReference>
<dbReference type="SUPFAM" id="SSF52374">
    <property type="entry name" value="Nucleotidylyl transferase"/>
    <property type="match status" value="1"/>
</dbReference>